<gene>
    <name evidence="2" type="ORF">IAA63_12595</name>
</gene>
<evidence type="ECO:0000313" key="2">
    <source>
        <dbReference type="EMBL" id="HIV13959.1"/>
    </source>
</evidence>
<organism evidence="2 3">
    <name type="scientific">Candidatus Pullilachnospira stercoravium</name>
    <dbReference type="NCBI Taxonomy" id="2840913"/>
    <lineage>
        <taxon>Bacteria</taxon>
        <taxon>Bacillati</taxon>
        <taxon>Bacillota</taxon>
        <taxon>Clostridia</taxon>
        <taxon>Lachnospirales</taxon>
        <taxon>Lachnospiraceae</taxon>
        <taxon>Lachnospiraceae incertae sedis</taxon>
        <taxon>Candidatus Pullilachnospira</taxon>
    </lineage>
</organism>
<dbReference type="InterPro" id="IPR044005">
    <property type="entry name" value="DZR_2"/>
</dbReference>
<proteinExistence type="predicted"/>
<dbReference type="AlphaFoldDB" id="A0A9D1NXS7"/>
<dbReference type="InterPro" id="IPR051910">
    <property type="entry name" value="ComF/GntX_DNA_util-trans"/>
</dbReference>
<protein>
    <submittedName>
        <fullName evidence="2">ComF family protein</fullName>
    </submittedName>
</protein>
<evidence type="ECO:0000259" key="1">
    <source>
        <dbReference type="Pfam" id="PF18912"/>
    </source>
</evidence>
<dbReference type="InterPro" id="IPR029057">
    <property type="entry name" value="PRTase-like"/>
</dbReference>
<name>A0A9D1NXS7_9FIRM</name>
<evidence type="ECO:0000313" key="3">
    <source>
        <dbReference type="Proteomes" id="UP000886723"/>
    </source>
</evidence>
<feature type="domain" description="Double zinc ribbon" evidence="1">
    <location>
        <begin position="13"/>
        <end position="70"/>
    </location>
</feature>
<dbReference type="SUPFAM" id="SSF53271">
    <property type="entry name" value="PRTase-like"/>
    <property type="match status" value="1"/>
</dbReference>
<sequence>MKKRPIIRPASLADWIYPRRCALCDGVLGKKERYVCALCRENLPEPVGQPRCMRCGKPLTGREQEFCYDCGHYEQNFERGQGIFLYQGEIRESMMRFKFRGRKEYGAFFGGMMLLYGQEFLRQVRPQVIVPVPVHWRKLRTRGYNQAQVLAEVISSGLSIPLRTDLVLRKKFTVAQKKLNRKERKKNLEAAFYA</sequence>
<dbReference type="EMBL" id="DVON01000270">
    <property type="protein sequence ID" value="HIV13959.1"/>
    <property type="molecule type" value="Genomic_DNA"/>
</dbReference>
<accession>A0A9D1NXS7</accession>
<reference evidence="2" key="1">
    <citation type="submission" date="2020-10" db="EMBL/GenBank/DDBJ databases">
        <authorList>
            <person name="Gilroy R."/>
        </authorList>
    </citation>
    <scope>NUCLEOTIDE SEQUENCE</scope>
    <source>
        <strain evidence="2">ChiBcec2-4451</strain>
    </source>
</reference>
<dbReference type="Proteomes" id="UP000886723">
    <property type="component" value="Unassembled WGS sequence"/>
</dbReference>
<dbReference type="PANTHER" id="PTHR47505">
    <property type="entry name" value="DNA UTILIZATION PROTEIN YHGH"/>
    <property type="match status" value="1"/>
</dbReference>
<feature type="non-terminal residue" evidence="2">
    <location>
        <position position="194"/>
    </location>
</feature>
<comment type="caution">
    <text evidence="2">The sequence shown here is derived from an EMBL/GenBank/DDBJ whole genome shotgun (WGS) entry which is preliminary data.</text>
</comment>
<reference evidence="2" key="2">
    <citation type="journal article" date="2021" name="PeerJ">
        <title>Extensive microbial diversity within the chicken gut microbiome revealed by metagenomics and culture.</title>
        <authorList>
            <person name="Gilroy R."/>
            <person name="Ravi A."/>
            <person name="Getino M."/>
            <person name="Pursley I."/>
            <person name="Horton D.L."/>
            <person name="Alikhan N.F."/>
            <person name="Baker D."/>
            <person name="Gharbi K."/>
            <person name="Hall N."/>
            <person name="Watson M."/>
            <person name="Adriaenssens E.M."/>
            <person name="Foster-Nyarko E."/>
            <person name="Jarju S."/>
            <person name="Secka A."/>
            <person name="Antonio M."/>
            <person name="Oren A."/>
            <person name="Chaudhuri R.R."/>
            <person name="La Ragione R."/>
            <person name="Hildebrand F."/>
            <person name="Pallen M.J."/>
        </authorList>
    </citation>
    <scope>NUCLEOTIDE SEQUENCE</scope>
    <source>
        <strain evidence="2">ChiBcec2-4451</strain>
    </source>
</reference>
<dbReference type="Pfam" id="PF18912">
    <property type="entry name" value="DZR_2"/>
    <property type="match status" value="1"/>
</dbReference>
<dbReference type="PANTHER" id="PTHR47505:SF1">
    <property type="entry name" value="DNA UTILIZATION PROTEIN YHGH"/>
    <property type="match status" value="1"/>
</dbReference>